<evidence type="ECO:0000256" key="9">
    <source>
        <dbReference type="ARBA" id="ARBA00023128"/>
    </source>
</evidence>
<dbReference type="GO" id="GO:0045259">
    <property type="term" value="C:proton-transporting ATP synthase complex"/>
    <property type="evidence" value="ECO:0007669"/>
    <property type="project" value="UniProtKB-KW"/>
</dbReference>
<keyword evidence="4 12" id="KW-0138">CF(0)</keyword>
<evidence type="ECO:0000256" key="10">
    <source>
        <dbReference type="ARBA" id="ARBA00023136"/>
    </source>
</evidence>
<proteinExistence type="inferred from homology"/>
<evidence type="ECO:0000256" key="8">
    <source>
        <dbReference type="ARBA" id="ARBA00023065"/>
    </source>
</evidence>
<feature type="transmembrane region" description="Helical" evidence="13">
    <location>
        <begin position="6"/>
        <end position="24"/>
    </location>
</feature>
<keyword evidence="8 12" id="KW-0406">Ion transport</keyword>
<sequence length="53" mass="6480">MPQLDTIHIFFTFLWTWFTLYIFIKKTNTFKIISTPKKPSRMKTSLKNQLPWT</sequence>
<evidence type="ECO:0000256" key="2">
    <source>
        <dbReference type="ARBA" id="ARBA00008892"/>
    </source>
</evidence>
<evidence type="ECO:0000256" key="6">
    <source>
        <dbReference type="ARBA" id="ARBA00022781"/>
    </source>
</evidence>
<evidence type="ECO:0000256" key="11">
    <source>
        <dbReference type="ARBA" id="ARBA00023310"/>
    </source>
</evidence>
<keyword evidence="7 13" id="KW-1133">Transmembrane helix</keyword>
<keyword evidence="6 12" id="KW-0375">Hydrogen ion transport</keyword>
<protein>
    <recommendedName>
        <fullName evidence="12">ATP synthase complex subunit 8</fullName>
    </recommendedName>
</protein>
<evidence type="ECO:0000256" key="3">
    <source>
        <dbReference type="ARBA" id="ARBA00022448"/>
    </source>
</evidence>
<dbReference type="AlphaFoldDB" id="D5LY72"/>
<accession>D5LY72</accession>
<evidence type="ECO:0000256" key="7">
    <source>
        <dbReference type="ARBA" id="ARBA00022989"/>
    </source>
</evidence>
<evidence type="ECO:0000313" key="14">
    <source>
        <dbReference type="EMBL" id="ADF35732.1"/>
    </source>
</evidence>
<keyword evidence="5 12" id="KW-0812">Transmembrane</keyword>
<dbReference type="GO" id="GO:0015078">
    <property type="term" value="F:proton transmembrane transporter activity"/>
    <property type="evidence" value="ECO:0007669"/>
    <property type="project" value="InterPro"/>
</dbReference>
<dbReference type="EMBL" id="GU997182">
    <property type="protein sequence ID" value="ADF35734.1"/>
    <property type="molecule type" value="Genomic_DNA"/>
</dbReference>
<evidence type="ECO:0000256" key="12">
    <source>
        <dbReference type="RuleBase" id="RU003661"/>
    </source>
</evidence>
<reference evidence="14" key="1">
    <citation type="journal article" date="2010" name="Zootaxa">
        <title>Phylogeny and biogeography of the Enhydris clade (Serpentes: Homalopsidae).</title>
        <authorList>
            <person name="Karns D.R."/>
            <person name="Lukoschek V."/>
            <person name="Osterhage J."/>
            <person name="Murphy J.C."/>
            <person name="Voris H.K."/>
        </authorList>
    </citation>
    <scope>NUCLEOTIDE SEQUENCE</scope>
    <source>
        <strain evidence="14">Eplu003_263707</strain>
        <strain evidence="15">Eplu004_263708</strain>
    </source>
</reference>
<dbReference type="GO" id="GO:0015986">
    <property type="term" value="P:proton motive force-driven ATP synthesis"/>
    <property type="evidence" value="ECO:0007669"/>
    <property type="project" value="InterPro"/>
</dbReference>
<name>D5LY72_HYPPM</name>
<keyword evidence="9 12" id="KW-0496">Mitochondrion</keyword>
<comment type="similarity">
    <text evidence="2 12">Belongs to the ATPase protein 8 family.</text>
</comment>
<keyword evidence="11" id="KW-0066">ATP synthesis</keyword>
<dbReference type="Pfam" id="PF00895">
    <property type="entry name" value="ATP-synt_8"/>
    <property type="match status" value="1"/>
</dbReference>
<keyword evidence="3 12" id="KW-0813">Transport</keyword>
<evidence type="ECO:0000313" key="15">
    <source>
        <dbReference type="EMBL" id="ADF35734.1"/>
    </source>
</evidence>
<keyword evidence="10 13" id="KW-0472">Membrane</keyword>
<comment type="subcellular location">
    <subcellularLocation>
        <location evidence="1 12">Mitochondrion membrane</location>
        <topology evidence="1 12">Single-pass membrane protein</topology>
    </subcellularLocation>
</comment>
<evidence type="ECO:0000256" key="13">
    <source>
        <dbReference type="SAM" id="Phobius"/>
    </source>
</evidence>
<evidence type="ECO:0000256" key="5">
    <source>
        <dbReference type="ARBA" id="ARBA00022692"/>
    </source>
</evidence>
<dbReference type="InterPro" id="IPR001421">
    <property type="entry name" value="ATP8_metazoa"/>
</dbReference>
<dbReference type="GO" id="GO:0031966">
    <property type="term" value="C:mitochondrial membrane"/>
    <property type="evidence" value="ECO:0007669"/>
    <property type="project" value="UniProtKB-SubCell"/>
</dbReference>
<dbReference type="EMBL" id="GU997181">
    <property type="protein sequence ID" value="ADF35732.1"/>
    <property type="molecule type" value="Genomic_DNA"/>
</dbReference>
<organism evidence="14">
    <name type="scientific">Hypsiscopus plumbea</name>
    <name type="common">Boie's mud snake</name>
    <name type="synonym">Homalopsis plumbea</name>
    <dbReference type="NCBI Taxonomy" id="1938377"/>
    <lineage>
        <taxon>Eukaryota</taxon>
        <taxon>Metazoa</taxon>
        <taxon>Chordata</taxon>
        <taxon>Craniata</taxon>
        <taxon>Vertebrata</taxon>
        <taxon>Euteleostomi</taxon>
        <taxon>Lepidosauria</taxon>
        <taxon>Squamata</taxon>
        <taxon>Bifurcata</taxon>
        <taxon>Unidentata</taxon>
        <taxon>Episquamata</taxon>
        <taxon>Toxicofera</taxon>
        <taxon>Serpentes</taxon>
        <taxon>Colubroidea</taxon>
        <taxon>Homalopsidae</taxon>
        <taxon>Hypsiscopus</taxon>
    </lineage>
</organism>
<evidence type="ECO:0000256" key="4">
    <source>
        <dbReference type="ARBA" id="ARBA00022547"/>
    </source>
</evidence>
<evidence type="ECO:0000256" key="1">
    <source>
        <dbReference type="ARBA" id="ARBA00004304"/>
    </source>
</evidence>
<geneLocation type="mitochondrion" evidence="14"/>